<keyword evidence="5" id="KW-0472">Membrane</keyword>
<feature type="chain" id="PRO_5045159644" evidence="8">
    <location>
        <begin position="19"/>
        <end position="408"/>
    </location>
</feature>
<keyword evidence="7" id="KW-0449">Lipoprotein</keyword>
<evidence type="ECO:0000256" key="5">
    <source>
        <dbReference type="ARBA" id="ARBA00023136"/>
    </source>
</evidence>
<name>A0ABQ6NUM8_9BACL</name>
<dbReference type="InterPro" id="IPR046953">
    <property type="entry name" value="Spore_GerAC-like_C"/>
</dbReference>
<evidence type="ECO:0000256" key="3">
    <source>
        <dbReference type="ARBA" id="ARBA00022544"/>
    </source>
</evidence>
<dbReference type="Proteomes" id="UP001285921">
    <property type="component" value="Unassembled WGS sequence"/>
</dbReference>
<evidence type="ECO:0000256" key="8">
    <source>
        <dbReference type="SAM" id="SignalP"/>
    </source>
</evidence>
<feature type="domain" description="Spore germination GerAC-like C-terminal" evidence="9">
    <location>
        <begin position="227"/>
        <end position="394"/>
    </location>
</feature>
<evidence type="ECO:0000313" key="11">
    <source>
        <dbReference type="EMBL" id="GMK48214.1"/>
    </source>
</evidence>
<reference evidence="11 12" key="1">
    <citation type="submission" date="2023-05" db="EMBL/GenBank/DDBJ databases">
        <title>Draft genome of Paenibacillus sp. CCS26.</title>
        <authorList>
            <person name="Akita H."/>
            <person name="Shinto Y."/>
            <person name="Kimura Z."/>
        </authorList>
    </citation>
    <scope>NUCLEOTIDE SEQUENCE [LARGE SCALE GENOMIC DNA]</scope>
    <source>
        <strain evidence="11 12">CCS26</strain>
    </source>
</reference>
<keyword evidence="6" id="KW-0564">Palmitate</keyword>
<feature type="signal peptide" evidence="8">
    <location>
        <begin position="1"/>
        <end position="18"/>
    </location>
</feature>
<dbReference type="RefSeq" id="WP_317981925.1">
    <property type="nucleotide sequence ID" value="NZ_BTCL01000026.1"/>
</dbReference>
<evidence type="ECO:0000259" key="9">
    <source>
        <dbReference type="Pfam" id="PF05504"/>
    </source>
</evidence>
<protein>
    <submittedName>
        <fullName evidence="11">Germination protein GerKC</fullName>
    </submittedName>
</protein>
<dbReference type="Pfam" id="PF05504">
    <property type="entry name" value="Spore_GerAC"/>
    <property type="match status" value="1"/>
</dbReference>
<accession>A0ABQ6NUM8</accession>
<evidence type="ECO:0000256" key="2">
    <source>
        <dbReference type="ARBA" id="ARBA00007886"/>
    </source>
</evidence>
<comment type="similarity">
    <text evidence="2">Belongs to the GerABKC lipoprotein family.</text>
</comment>
<dbReference type="PANTHER" id="PTHR35789">
    <property type="entry name" value="SPORE GERMINATION PROTEIN B3"/>
    <property type="match status" value="1"/>
</dbReference>
<evidence type="ECO:0000313" key="12">
    <source>
        <dbReference type="Proteomes" id="UP001285921"/>
    </source>
</evidence>
<evidence type="ECO:0000256" key="4">
    <source>
        <dbReference type="ARBA" id="ARBA00022729"/>
    </source>
</evidence>
<dbReference type="InterPro" id="IPR008844">
    <property type="entry name" value="Spore_GerAC-like"/>
</dbReference>
<dbReference type="InterPro" id="IPR038501">
    <property type="entry name" value="Spore_GerAC_C_sf"/>
</dbReference>
<keyword evidence="3" id="KW-0309">Germination</keyword>
<gene>
    <name evidence="11" type="primary">gerKC_6</name>
    <name evidence="11" type="ORF">PghCCS26_53440</name>
</gene>
<feature type="domain" description="Spore germination protein N-terminal" evidence="10">
    <location>
        <begin position="25"/>
        <end position="200"/>
    </location>
</feature>
<keyword evidence="4 8" id="KW-0732">Signal</keyword>
<dbReference type="Gene3D" id="3.30.300.210">
    <property type="entry name" value="Nutrient germinant receptor protein C, domain 3"/>
    <property type="match status" value="1"/>
</dbReference>
<dbReference type="EMBL" id="BTCL01000026">
    <property type="protein sequence ID" value="GMK48214.1"/>
    <property type="molecule type" value="Genomic_DNA"/>
</dbReference>
<dbReference type="InterPro" id="IPR057336">
    <property type="entry name" value="GerAC_N"/>
</dbReference>
<dbReference type="NCBIfam" id="TIGR02887">
    <property type="entry name" value="spore_ger_x_C"/>
    <property type="match status" value="1"/>
</dbReference>
<dbReference type="PANTHER" id="PTHR35789:SF1">
    <property type="entry name" value="SPORE GERMINATION PROTEIN B3"/>
    <property type="match status" value="1"/>
</dbReference>
<comment type="caution">
    <text evidence="11">The sequence shown here is derived from an EMBL/GenBank/DDBJ whole genome shotgun (WGS) entry which is preliminary data.</text>
</comment>
<dbReference type="PROSITE" id="PS51257">
    <property type="entry name" value="PROKAR_LIPOPROTEIN"/>
    <property type="match status" value="1"/>
</dbReference>
<comment type="subcellular location">
    <subcellularLocation>
        <location evidence="1">Membrane</location>
        <topology evidence="1">Lipid-anchor</topology>
    </subcellularLocation>
</comment>
<organism evidence="11 12">
    <name type="scientific">Paenibacillus glycanilyticus</name>
    <dbReference type="NCBI Taxonomy" id="126569"/>
    <lineage>
        <taxon>Bacteria</taxon>
        <taxon>Bacillati</taxon>
        <taxon>Bacillota</taxon>
        <taxon>Bacilli</taxon>
        <taxon>Bacillales</taxon>
        <taxon>Paenibacillaceae</taxon>
        <taxon>Paenibacillus</taxon>
    </lineage>
</organism>
<sequence length="408" mass="45781">MSAIRFVGVILLSLVLMAACTGCWDQTELNRSSLVTGMALEPGNHSKYKVTFEVVNALETDPTKGGKGGTPTAIYSKEGNSIAEATQRINESLERMILISHIRVIIIDERLAREGIDQFMDVLQRNRYVREDVLVLVGKGSPASDFLRTVYARGQYAGYKIQMQVETYRKVYGGIPRSHLYDVAQVLLTEGRVLMLGAISISGNVEKSESIDSIKTIYPAAVVKMAGAAVFRGDKLIGYLSNEHTRMVMLASDYVYNTLFSLPGSVSGSKSPGAVAVQFYHMHSHMHVRMDGKTPKIRLNVEGDGKITSLDQNIKLTTIEGYDKIEEMTREYVNKEMLKTISYVQQNFGVDVFGFGQHYYRYHFRKFKPIAREWDSLFSKAEVEIDSNFTLRRPDLKTQKLQKDGIGP</sequence>
<dbReference type="Pfam" id="PF25198">
    <property type="entry name" value="Spore_GerAC_N"/>
    <property type="match status" value="1"/>
</dbReference>
<evidence type="ECO:0000256" key="7">
    <source>
        <dbReference type="ARBA" id="ARBA00023288"/>
    </source>
</evidence>
<evidence type="ECO:0000259" key="10">
    <source>
        <dbReference type="Pfam" id="PF25198"/>
    </source>
</evidence>
<keyword evidence="12" id="KW-1185">Reference proteome</keyword>
<proteinExistence type="inferred from homology"/>
<evidence type="ECO:0000256" key="1">
    <source>
        <dbReference type="ARBA" id="ARBA00004635"/>
    </source>
</evidence>
<evidence type="ECO:0000256" key="6">
    <source>
        <dbReference type="ARBA" id="ARBA00023139"/>
    </source>
</evidence>